<dbReference type="Proteomes" id="UP000014137">
    <property type="component" value="Unassembled WGS sequence"/>
</dbReference>
<protein>
    <recommendedName>
        <fullName evidence="3">Acetyltransferase</fullName>
    </recommendedName>
</protein>
<name>M2QC38_9PSEU</name>
<evidence type="ECO:0008006" key="3">
    <source>
        <dbReference type="Google" id="ProtNLM"/>
    </source>
</evidence>
<proteinExistence type="predicted"/>
<accession>M2QC38</accession>
<dbReference type="RefSeq" id="WP_005164957.1">
    <property type="nucleotide sequence ID" value="NZ_ANMG01000068.1"/>
</dbReference>
<evidence type="ECO:0000313" key="2">
    <source>
        <dbReference type="Proteomes" id="UP000014137"/>
    </source>
</evidence>
<organism evidence="1 2">
    <name type="scientific">Amycolatopsis azurea DSM 43854</name>
    <dbReference type="NCBI Taxonomy" id="1238180"/>
    <lineage>
        <taxon>Bacteria</taxon>
        <taxon>Bacillati</taxon>
        <taxon>Actinomycetota</taxon>
        <taxon>Actinomycetes</taxon>
        <taxon>Pseudonocardiales</taxon>
        <taxon>Pseudonocardiaceae</taxon>
        <taxon>Amycolatopsis</taxon>
    </lineage>
</organism>
<comment type="caution">
    <text evidence="1">The sequence shown here is derived from an EMBL/GenBank/DDBJ whole genome shotgun (WGS) entry which is preliminary data.</text>
</comment>
<sequence>MHDLTWRPLTREDAQTSADLLNAMETVDGIGENYTAEDTLQELIDPYADLQLVD</sequence>
<dbReference type="OrthoDB" id="9799092at2"/>
<gene>
    <name evidence="1" type="ORF">C791_6847</name>
</gene>
<dbReference type="Gene3D" id="3.40.630.30">
    <property type="match status" value="1"/>
</dbReference>
<evidence type="ECO:0000313" key="1">
    <source>
        <dbReference type="EMBL" id="EMD23657.1"/>
    </source>
</evidence>
<dbReference type="AlphaFoldDB" id="M2QC38"/>
<dbReference type="PATRIC" id="fig|1238180.3.peg.6600"/>
<reference evidence="1 2" key="1">
    <citation type="submission" date="2012-10" db="EMBL/GenBank/DDBJ databases">
        <title>Genome assembly of Amycolatopsis azurea DSM 43854.</title>
        <authorList>
            <person name="Khatri I."/>
            <person name="Kaur I."/>
            <person name="Subramanian S."/>
            <person name="Mayilraj S."/>
        </authorList>
    </citation>
    <scope>NUCLEOTIDE SEQUENCE [LARGE SCALE GENOMIC DNA]</scope>
    <source>
        <strain evidence="1 2">DSM 43854</strain>
    </source>
</reference>
<dbReference type="EMBL" id="ANMG01000068">
    <property type="protein sequence ID" value="EMD23657.1"/>
    <property type="molecule type" value="Genomic_DNA"/>
</dbReference>